<protein>
    <submittedName>
        <fullName evidence="3">Beta-lactamase</fullName>
    </submittedName>
    <submittedName>
        <fullName evidence="2">Serine hydrolase</fullName>
    </submittedName>
</protein>
<dbReference type="AlphaFoldDB" id="A0A0K9YPH9"/>
<evidence type="ECO:0000313" key="4">
    <source>
        <dbReference type="Proteomes" id="UP000036834"/>
    </source>
</evidence>
<organism evidence="3 4">
    <name type="scientific">Brevibacillus reuszeri</name>
    <dbReference type="NCBI Taxonomy" id="54915"/>
    <lineage>
        <taxon>Bacteria</taxon>
        <taxon>Bacillati</taxon>
        <taxon>Bacillota</taxon>
        <taxon>Bacilli</taxon>
        <taxon>Bacillales</taxon>
        <taxon>Paenibacillaceae</taxon>
        <taxon>Brevibacillus</taxon>
    </lineage>
</organism>
<feature type="domain" description="Beta-lactamase class A catalytic" evidence="1">
    <location>
        <begin position="19"/>
        <end position="267"/>
    </location>
</feature>
<dbReference type="Gene3D" id="3.40.710.10">
    <property type="entry name" value="DD-peptidase/beta-lactamase superfamily"/>
    <property type="match status" value="1"/>
</dbReference>
<gene>
    <name evidence="3" type="ORF">ADS79_16715</name>
    <name evidence="2" type="ORF">BRE01_37240</name>
</gene>
<evidence type="ECO:0000313" key="2">
    <source>
        <dbReference type="EMBL" id="GED70022.1"/>
    </source>
</evidence>
<evidence type="ECO:0000313" key="3">
    <source>
        <dbReference type="EMBL" id="KNB70557.1"/>
    </source>
</evidence>
<reference evidence="2 5" key="3">
    <citation type="submission" date="2019-06" db="EMBL/GenBank/DDBJ databases">
        <title>Whole genome shotgun sequence of Brevibacillus reuszeri NBRC 15719.</title>
        <authorList>
            <person name="Hosoyama A."/>
            <person name="Uohara A."/>
            <person name="Ohji S."/>
            <person name="Ichikawa N."/>
        </authorList>
    </citation>
    <scope>NUCLEOTIDE SEQUENCE [LARGE SCALE GENOMIC DNA]</scope>
    <source>
        <strain evidence="2 5">NBRC 15719</strain>
    </source>
</reference>
<name>A0A0K9YPH9_9BACL</name>
<sequence length="295" mass="32827">MDLQKKIEELVGQATATFGIVIKHLETNEEVKINEGHLFQMASCYKVPILATLFREVEAGTIDLNTRVRLSLTDRVPGSGVLKEFDPGSEVSLKDLATLMIIVSDNVGTDKILELVGVNRTDQYMKSIGLQDTYVNLTCWQLLSLVVNLDPELHSNEQYEEVSLRLFQAKHDKRSIVFTKSIENNVSTPADMALLLEKIARKELISKNACEQMIDIMKRQHFRDRIPNLLPAGTPVACKSGSVGSVHNDIGIIYLPEEKGTVIVSAFSENNSSQLEAAQMIAKVAQSAYDYFVAR</sequence>
<dbReference type="GO" id="GO:0008800">
    <property type="term" value="F:beta-lactamase activity"/>
    <property type="evidence" value="ECO:0007669"/>
    <property type="project" value="InterPro"/>
</dbReference>
<dbReference type="EMBL" id="BJON01000014">
    <property type="protein sequence ID" value="GED70022.1"/>
    <property type="molecule type" value="Genomic_DNA"/>
</dbReference>
<evidence type="ECO:0000259" key="1">
    <source>
        <dbReference type="Pfam" id="PF13354"/>
    </source>
</evidence>
<dbReference type="Proteomes" id="UP000036834">
    <property type="component" value="Unassembled WGS sequence"/>
</dbReference>
<dbReference type="PANTHER" id="PTHR35333">
    <property type="entry name" value="BETA-LACTAMASE"/>
    <property type="match status" value="1"/>
</dbReference>
<dbReference type="PATRIC" id="fig|54915.3.peg.2400"/>
<proteinExistence type="predicted"/>
<dbReference type="InterPro" id="IPR000871">
    <property type="entry name" value="Beta-lactam_class-A"/>
</dbReference>
<dbReference type="STRING" id="54915.ADS79_16715"/>
<dbReference type="GO" id="GO:0030655">
    <property type="term" value="P:beta-lactam antibiotic catabolic process"/>
    <property type="evidence" value="ECO:0007669"/>
    <property type="project" value="InterPro"/>
</dbReference>
<keyword evidence="5" id="KW-1185">Reference proteome</keyword>
<keyword evidence="2" id="KW-0378">Hydrolase</keyword>
<dbReference type="Proteomes" id="UP000319578">
    <property type="component" value="Unassembled WGS sequence"/>
</dbReference>
<evidence type="ECO:0000313" key="5">
    <source>
        <dbReference type="Proteomes" id="UP000319578"/>
    </source>
</evidence>
<dbReference type="GO" id="GO:0046677">
    <property type="term" value="P:response to antibiotic"/>
    <property type="evidence" value="ECO:0007669"/>
    <property type="project" value="InterPro"/>
</dbReference>
<dbReference type="RefSeq" id="WP_049739550.1">
    <property type="nucleotide sequence ID" value="NZ_BJON01000014.1"/>
</dbReference>
<dbReference type="InterPro" id="IPR012338">
    <property type="entry name" value="Beta-lactam/transpept-like"/>
</dbReference>
<dbReference type="OrthoDB" id="9775096at2"/>
<dbReference type="InterPro" id="IPR045155">
    <property type="entry name" value="Beta-lactam_cat"/>
</dbReference>
<dbReference type="SUPFAM" id="SSF56601">
    <property type="entry name" value="beta-lactamase/transpeptidase-like"/>
    <property type="match status" value="1"/>
</dbReference>
<comment type="caution">
    <text evidence="3">The sequence shown here is derived from an EMBL/GenBank/DDBJ whole genome shotgun (WGS) entry which is preliminary data.</text>
</comment>
<accession>A0A0K9YPH9</accession>
<reference evidence="4" key="1">
    <citation type="submission" date="2015-07" db="EMBL/GenBank/DDBJ databases">
        <title>Genome sequencing project for genomic taxonomy and phylogenomics of Bacillus-like bacteria.</title>
        <authorList>
            <person name="Liu B."/>
            <person name="Wang J."/>
            <person name="Zhu Y."/>
            <person name="Liu G."/>
            <person name="Chen Q."/>
            <person name="Chen Z."/>
            <person name="Lan J."/>
            <person name="Che J."/>
            <person name="Ge C."/>
            <person name="Shi H."/>
            <person name="Pan Z."/>
            <person name="Liu X."/>
        </authorList>
    </citation>
    <scope>NUCLEOTIDE SEQUENCE [LARGE SCALE GENOMIC DNA]</scope>
    <source>
        <strain evidence="4">DSM 9887</strain>
    </source>
</reference>
<dbReference type="PANTHER" id="PTHR35333:SF3">
    <property type="entry name" value="BETA-LACTAMASE-TYPE TRANSPEPTIDASE FOLD CONTAINING PROTEIN"/>
    <property type="match status" value="1"/>
</dbReference>
<reference evidence="3" key="2">
    <citation type="submission" date="2015-07" db="EMBL/GenBank/DDBJ databases">
        <title>MeaNS - Measles Nucleotide Surveillance Program.</title>
        <authorList>
            <person name="Tran T."/>
            <person name="Druce J."/>
        </authorList>
    </citation>
    <scope>NUCLEOTIDE SEQUENCE</scope>
    <source>
        <strain evidence="3">DSM 9887</strain>
    </source>
</reference>
<dbReference type="EMBL" id="LGIQ01000009">
    <property type="protein sequence ID" value="KNB70557.1"/>
    <property type="molecule type" value="Genomic_DNA"/>
</dbReference>
<dbReference type="Pfam" id="PF13354">
    <property type="entry name" value="Beta-lactamase2"/>
    <property type="match status" value="1"/>
</dbReference>